<dbReference type="Proteomes" id="UP001620597">
    <property type="component" value="Unassembled WGS sequence"/>
</dbReference>
<dbReference type="Pfam" id="PF07314">
    <property type="entry name" value="Lit"/>
    <property type="match status" value="1"/>
</dbReference>
<reference evidence="2 3" key="1">
    <citation type="submission" date="2024-03" db="EMBL/GenBank/DDBJ databases">
        <title>High-quality draft genome sequence of Oceanobacter sp. wDCs-4.</title>
        <authorList>
            <person name="Dong C."/>
        </authorList>
    </citation>
    <scope>NUCLEOTIDE SEQUENCE [LARGE SCALE GENOMIC DNA]</scope>
    <source>
        <strain evidence="3">wDCs-4</strain>
    </source>
</reference>
<keyword evidence="1" id="KW-0472">Membrane</keyword>
<comment type="caution">
    <text evidence="2">The sequence shown here is derived from an EMBL/GenBank/DDBJ whole genome shotgun (WGS) entry which is preliminary data.</text>
</comment>
<organism evidence="2 3">
    <name type="scientific">Oceanobacter antarcticus</name>
    <dbReference type="NCBI Taxonomy" id="3133425"/>
    <lineage>
        <taxon>Bacteria</taxon>
        <taxon>Pseudomonadati</taxon>
        <taxon>Pseudomonadota</taxon>
        <taxon>Gammaproteobacteria</taxon>
        <taxon>Oceanospirillales</taxon>
        <taxon>Oceanospirillaceae</taxon>
        <taxon>Oceanobacter</taxon>
    </lineage>
</organism>
<dbReference type="InterPro" id="IPR010178">
    <property type="entry name" value="Lit"/>
</dbReference>
<dbReference type="RefSeq" id="WP_369857974.1">
    <property type="nucleotide sequence ID" value="NZ_JBBKTX010000009.1"/>
</dbReference>
<feature type="transmembrane region" description="Helical" evidence="1">
    <location>
        <begin position="150"/>
        <end position="168"/>
    </location>
</feature>
<name>A0ABW8NHU5_9GAMM</name>
<keyword evidence="3" id="KW-1185">Reference proteome</keyword>
<sequence length="237" mass="26985">MKNVHQLGWFVVLIAALLLSLALSWFGLAAAHYGFERWYDIYDIGEHIDRYGPQNRFIRGLDSLDKAEHVRLFNAISEAVHHQGEGLKEITFEYRGSTRPLLRQPEVVHLQDVANLIDVLRLVSVFFAVVVVGGTLLLRRHKPRWRIQGALLGGLMSLSVLSIILIGPKQVFYHLHEMIFPADHAWFFYYQDSLMATLMKAPDLFGGIALVIVMGGVILFGFYLLLLTGWQRRQGSQ</sequence>
<proteinExistence type="predicted"/>
<evidence type="ECO:0000313" key="3">
    <source>
        <dbReference type="Proteomes" id="UP001620597"/>
    </source>
</evidence>
<protein>
    <submittedName>
        <fullName evidence="2">DUF1461 domain-containing protein</fullName>
    </submittedName>
</protein>
<feature type="transmembrane region" description="Helical" evidence="1">
    <location>
        <begin position="7"/>
        <end position="28"/>
    </location>
</feature>
<keyword evidence="1" id="KW-0812">Transmembrane</keyword>
<evidence type="ECO:0000256" key="1">
    <source>
        <dbReference type="SAM" id="Phobius"/>
    </source>
</evidence>
<dbReference type="EMBL" id="JBBKTX010000009">
    <property type="protein sequence ID" value="MFK4752491.1"/>
    <property type="molecule type" value="Genomic_DNA"/>
</dbReference>
<feature type="transmembrane region" description="Helical" evidence="1">
    <location>
        <begin position="204"/>
        <end position="227"/>
    </location>
</feature>
<feature type="transmembrane region" description="Helical" evidence="1">
    <location>
        <begin position="119"/>
        <end position="138"/>
    </location>
</feature>
<evidence type="ECO:0000313" key="2">
    <source>
        <dbReference type="EMBL" id="MFK4752491.1"/>
    </source>
</evidence>
<keyword evidence="1" id="KW-1133">Transmembrane helix</keyword>
<gene>
    <name evidence="2" type="ORF">WG929_08740</name>
</gene>
<accession>A0ABW8NHU5</accession>